<dbReference type="SUPFAM" id="SSF51206">
    <property type="entry name" value="cAMP-binding domain-like"/>
    <property type="match status" value="1"/>
</dbReference>
<evidence type="ECO:0000313" key="3">
    <source>
        <dbReference type="Proteomes" id="UP000533639"/>
    </source>
</evidence>
<evidence type="ECO:0000313" key="2">
    <source>
        <dbReference type="EMBL" id="CAC9974689.1"/>
    </source>
</evidence>
<dbReference type="CDD" id="cd00038">
    <property type="entry name" value="CAP_ED"/>
    <property type="match status" value="1"/>
</dbReference>
<dbReference type="AlphaFoldDB" id="A0A9N8P246"/>
<feature type="domain" description="Cyclic nucleotide-binding" evidence="1">
    <location>
        <begin position="15"/>
        <end position="132"/>
    </location>
</feature>
<dbReference type="PROSITE" id="PS50042">
    <property type="entry name" value="CNMP_BINDING_3"/>
    <property type="match status" value="1"/>
</dbReference>
<dbReference type="InterPro" id="IPR000595">
    <property type="entry name" value="cNMP-bd_dom"/>
</dbReference>
<dbReference type="InterPro" id="IPR014710">
    <property type="entry name" value="RmlC-like_jellyroll"/>
</dbReference>
<evidence type="ECO:0000259" key="1">
    <source>
        <dbReference type="PROSITE" id="PS50042"/>
    </source>
</evidence>
<keyword evidence="3" id="KW-1185">Reference proteome</keyword>
<comment type="caution">
    <text evidence="2">The sequence shown here is derived from an EMBL/GenBank/DDBJ whole genome shotgun (WGS) entry which is preliminary data.</text>
</comment>
<dbReference type="Gene3D" id="2.60.120.10">
    <property type="entry name" value="Jelly Rolls"/>
    <property type="match status" value="1"/>
</dbReference>
<dbReference type="Proteomes" id="UP000533639">
    <property type="component" value="Unassembled WGS sequence"/>
</dbReference>
<protein>
    <submittedName>
        <fullName evidence="2">Crp/Fnr family transcriptional regulator</fullName>
    </submittedName>
</protein>
<proteinExistence type="predicted"/>
<dbReference type="RefSeq" id="WP_180857848.1">
    <property type="nucleotide sequence ID" value="NZ_CAIJDE010000043.1"/>
</dbReference>
<reference evidence="2 3" key="1">
    <citation type="submission" date="2020-06" db="EMBL/GenBank/DDBJ databases">
        <authorList>
            <person name="Criscuolo A."/>
        </authorList>
    </citation>
    <scope>NUCLEOTIDE SEQUENCE [LARGE SCALE GENOMIC DNA]</scope>
    <source>
        <strain evidence="2">PXU-55</strain>
    </source>
</reference>
<organism evidence="2 3">
    <name type="scientific">Flavobacterium panici</name>
    <dbReference type="NCBI Taxonomy" id="2654843"/>
    <lineage>
        <taxon>Bacteria</taxon>
        <taxon>Pseudomonadati</taxon>
        <taxon>Bacteroidota</taxon>
        <taxon>Flavobacteriia</taxon>
        <taxon>Flavobacteriales</taxon>
        <taxon>Flavobacteriaceae</taxon>
        <taxon>Flavobacterium</taxon>
    </lineage>
</organism>
<dbReference type="InterPro" id="IPR018490">
    <property type="entry name" value="cNMP-bd_dom_sf"/>
</dbReference>
<gene>
    <name evidence="2" type="ORF">FLAPXU55_02386</name>
</gene>
<sequence length="193" mass="22729">MSQDFLDYLKTKLQISEPEFELIQETLIHKNIKRRKFLLQEGDIWRYYAFVLKGLLRTYSVDDCGIEHIIDFSLENSWTGDMESYSSEIPSNLNIDALEDSEVILISKVNFEKLLTEIPDFAKFMKKLFEISFIESQNRVLSNISLTSEQKYTNFLHKFQDVHTRFPQHMIASYLGISAETLSRIRNQNTKKI</sequence>
<dbReference type="EMBL" id="CAIJDE010000043">
    <property type="protein sequence ID" value="CAC9974689.1"/>
    <property type="molecule type" value="Genomic_DNA"/>
</dbReference>
<name>A0A9N8P246_9FLAO</name>
<accession>A0A9N8P246</accession>
<dbReference type="Pfam" id="PF00027">
    <property type="entry name" value="cNMP_binding"/>
    <property type="match status" value="1"/>
</dbReference>